<dbReference type="InterPro" id="IPR042099">
    <property type="entry name" value="ANL_N_sf"/>
</dbReference>
<keyword evidence="3" id="KW-1185">Reference proteome</keyword>
<dbReference type="PANTHER" id="PTHR24096">
    <property type="entry name" value="LONG-CHAIN-FATTY-ACID--COA LIGASE"/>
    <property type="match status" value="1"/>
</dbReference>
<dbReference type="Pfam" id="PF00501">
    <property type="entry name" value="AMP-binding"/>
    <property type="match status" value="1"/>
</dbReference>
<name>A0A1U6H249_9SPHN</name>
<dbReference type="Proteomes" id="UP000190989">
    <property type="component" value="Unassembled WGS sequence"/>
</dbReference>
<dbReference type="RefSeq" id="WP_079729674.1">
    <property type="nucleotide sequence ID" value="NZ_FVZE01000001.1"/>
</dbReference>
<dbReference type="EMBL" id="FVZE01000001">
    <property type="protein sequence ID" value="SLJ89892.1"/>
    <property type="molecule type" value="Genomic_DNA"/>
</dbReference>
<dbReference type="AlphaFoldDB" id="A0A1U6H249"/>
<sequence length="330" mass="35410">MNIALLLERAAASAPDQIGLVCNERSWRYGDLLDAARGAFELIQESEAEAVAIIDENNEAAVFAMFGAALAGVPYCPLDCALPDEVLTAELERLVPAIVIGDEERATRIAGAQGHMILSREEFSLKAQETVPADDAREYDPGEGVAIEIFQHVTNGSPKAEIFRHAELLEHVSRAPATLASDQPGVTLLAVPPHDGAGILALLCSVQAHRKVILLPAITTERWFALVETQRVSQALVVPPLLARIVEEMEAGMARDLSTLRGIACAGAEIPLEIMRRALELFPSTDFTSAWGRAGPRDTITALAHDSLAGVEAKLAHSEGPMPRIDIRPS</sequence>
<evidence type="ECO:0000313" key="2">
    <source>
        <dbReference type="EMBL" id="SLJ89892.1"/>
    </source>
</evidence>
<protein>
    <submittedName>
        <fullName evidence="2">AMP-binding enzyme</fullName>
    </submittedName>
</protein>
<evidence type="ECO:0000313" key="3">
    <source>
        <dbReference type="Proteomes" id="UP000190989"/>
    </source>
</evidence>
<organism evidence="2 3">
    <name type="scientific">Novosphingobium mathurense</name>
    <dbReference type="NCBI Taxonomy" id="428990"/>
    <lineage>
        <taxon>Bacteria</taxon>
        <taxon>Pseudomonadati</taxon>
        <taxon>Pseudomonadota</taxon>
        <taxon>Alphaproteobacteria</taxon>
        <taxon>Sphingomonadales</taxon>
        <taxon>Sphingomonadaceae</taxon>
        <taxon>Novosphingobium</taxon>
    </lineage>
</organism>
<accession>A0A1U6H249</accession>
<dbReference type="PANTHER" id="PTHR24096:SF267">
    <property type="entry name" value="MALONATE--COA LIGASE ACSF3, MITOCHONDRIAL"/>
    <property type="match status" value="1"/>
</dbReference>
<gene>
    <name evidence="2" type="ORF">SAMN06295987_1011095</name>
</gene>
<reference evidence="3" key="1">
    <citation type="submission" date="2017-02" db="EMBL/GenBank/DDBJ databases">
        <authorList>
            <person name="Varghese N."/>
            <person name="Submissions S."/>
        </authorList>
    </citation>
    <scope>NUCLEOTIDE SEQUENCE [LARGE SCALE GENOMIC DNA]</scope>
    <source>
        <strain evidence="3">SM117</strain>
    </source>
</reference>
<dbReference type="GO" id="GO:0016405">
    <property type="term" value="F:CoA-ligase activity"/>
    <property type="evidence" value="ECO:0007669"/>
    <property type="project" value="TreeGrafter"/>
</dbReference>
<feature type="domain" description="AMP-dependent synthetase/ligase" evidence="1">
    <location>
        <begin position="7"/>
        <end position="292"/>
    </location>
</feature>
<dbReference type="InterPro" id="IPR000873">
    <property type="entry name" value="AMP-dep_synth/lig_dom"/>
</dbReference>
<dbReference type="Gene3D" id="3.40.50.12780">
    <property type="entry name" value="N-terminal domain of ligase-like"/>
    <property type="match status" value="1"/>
</dbReference>
<proteinExistence type="predicted"/>
<dbReference type="STRING" id="428990.SAMN06295987_1011095"/>
<dbReference type="SUPFAM" id="SSF56801">
    <property type="entry name" value="Acetyl-CoA synthetase-like"/>
    <property type="match status" value="1"/>
</dbReference>
<evidence type="ECO:0000259" key="1">
    <source>
        <dbReference type="Pfam" id="PF00501"/>
    </source>
</evidence>